<evidence type="ECO:0000256" key="4">
    <source>
        <dbReference type="ARBA" id="ARBA00022448"/>
    </source>
</evidence>
<evidence type="ECO:0000256" key="1">
    <source>
        <dbReference type="ARBA" id="ARBA00004395"/>
    </source>
</evidence>
<protein>
    <recommendedName>
        <fullName evidence="3">Conserved oligomeric Golgi complex subunit 2</fullName>
    </recommendedName>
    <alternativeName>
        <fullName evidence="8">Component of oligomeric Golgi complex 2</fullName>
    </alternativeName>
</protein>
<comment type="caution">
    <text evidence="10">The sequence shown here is derived from an EMBL/GenBank/DDBJ whole genome shotgun (WGS) entry which is preliminary data.</text>
</comment>
<comment type="subcellular location">
    <subcellularLocation>
        <location evidence="1">Golgi apparatus membrane</location>
        <topology evidence="1">Peripheral membrane protein</topology>
    </subcellularLocation>
</comment>
<keyword evidence="6" id="KW-0333">Golgi apparatus</keyword>
<dbReference type="PANTHER" id="PTHR12961">
    <property type="entry name" value="CONSERVED OLIGOMERIC GOLGI COMPLEX COMPONENT 2"/>
    <property type="match status" value="1"/>
</dbReference>
<dbReference type="InterPro" id="IPR009316">
    <property type="entry name" value="COG2"/>
</dbReference>
<dbReference type="GO" id="GO:0006891">
    <property type="term" value="P:intra-Golgi vesicle-mediated transport"/>
    <property type="evidence" value="ECO:0007669"/>
    <property type="project" value="TreeGrafter"/>
</dbReference>
<evidence type="ECO:0000256" key="3">
    <source>
        <dbReference type="ARBA" id="ARBA00020977"/>
    </source>
</evidence>
<dbReference type="GO" id="GO:0007030">
    <property type="term" value="P:Golgi organization"/>
    <property type="evidence" value="ECO:0007669"/>
    <property type="project" value="InterPro"/>
</dbReference>
<evidence type="ECO:0000256" key="7">
    <source>
        <dbReference type="ARBA" id="ARBA00023136"/>
    </source>
</evidence>
<gene>
    <name evidence="10" type="primary">COG2_1</name>
    <name evidence="10" type="ORF">HK099_001958</name>
</gene>
<keyword evidence="11" id="KW-1185">Reference proteome</keyword>
<keyword evidence="5" id="KW-0653">Protein transport</keyword>
<accession>A0AAD5TTW2</accession>
<dbReference type="InterPro" id="IPR024602">
    <property type="entry name" value="COG_su2_N"/>
</dbReference>
<evidence type="ECO:0000256" key="5">
    <source>
        <dbReference type="ARBA" id="ARBA00022927"/>
    </source>
</evidence>
<evidence type="ECO:0000259" key="9">
    <source>
        <dbReference type="Pfam" id="PF06148"/>
    </source>
</evidence>
<dbReference type="Proteomes" id="UP001211065">
    <property type="component" value="Unassembled WGS sequence"/>
</dbReference>
<dbReference type="Pfam" id="PF06148">
    <property type="entry name" value="COG2_N"/>
    <property type="match status" value="1"/>
</dbReference>
<sequence>PTTTPISFNRSEFLSTEFPSSIFLAARRNIPLKIVKSELNQTAKLLKLELVDLINKDYADFIHLSTRLVGLDKILTNINQPLGNFNSDIKSVEGDFYCLATVLERKLEERKQISKKMKILNLFVGVNESVTKVEDLIENCGKVRDSLIDSKLIERVAVEYIQLQYLFSDGKEYPFVKNREWRSNKIKDTVSNSLFNALKSAFIMVSLNANDQTALDSVNQLLRTYLLVDQVKHAEEVFSEVLVLPFVEKLFAKESFQTDKSDPSKNPPSKLELVYKNFIDYTEKSLYKVINCSRKSLRATSLISQ</sequence>
<evidence type="ECO:0000256" key="2">
    <source>
        <dbReference type="ARBA" id="ARBA00007603"/>
    </source>
</evidence>
<dbReference type="GO" id="GO:0015031">
    <property type="term" value="P:protein transport"/>
    <property type="evidence" value="ECO:0007669"/>
    <property type="project" value="UniProtKB-KW"/>
</dbReference>
<dbReference type="AlphaFoldDB" id="A0AAD5TTW2"/>
<evidence type="ECO:0000313" key="11">
    <source>
        <dbReference type="Proteomes" id="UP001211065"/>
    </source>
</evidence>
<feature type="domain" description="Conserved oligomeric Golgi complex subunit 2 N-terminal" evidence="9">
    <location>
        <begin position="7"/>
        <end position="78"/>
    </location>
</feature>
<organism evidence="10 11">
    <name type="scientific">Clydaea vesicula</name>
    <dbReference type="NCBI Taxonomy" id="447962"/>
    <lineage>
        <taxon>Eukaryota</taxon>
        <taxon>Fungi</taxon>
        <taxon>Fungi incertae sedis</taxon>
        <taxon>Chytridiomycota</taxon>
        <taxon>Chytridiomycota incertae sedis</taxon>
        <taxon>Chytridiomycetes</taxon>
        <taxon>Lobulomycetales</taxon>
        <taxon>Lobulomycetaceae</taxon>
        <taxon>Clydaea</taxon>
    </lineage>
</organism>
<keyword evidence="4" id="KW-0813">Transport</keyword>
<evidence type="ECO:0000256" key="8">
    <source>
        <dbReference type="ARBA" id="ARBA00031344"/>
    </source>
</evidence>
<dbReference type="GO" id="GO:0000139">
    <property type="term" value="C:Golgi membrane"/>
    <property type="evidence" value="ECO:0007669"/>
    <property type="project" value="UniProtKB-SubCell"/>
</dbReference>
<evidence type="ECO:0000313" key="10">
    <source>
        <dbReference type="EMBL" id="KAJ3202188.1"/>
    </source>
</evidence>
<keyword evidence="7" id="KW-0472">Membrane</keyword>
<reference evidence="10" key="1">
    <citation type="submission" date="2020-05" db="EMBL/GenBank/DDBJ databases">
        <title>Phylogenomic resolution of chytrid fungi.</title>
        <authorList>
            <person name="Stajich J.E."/>
            <person name="Amses K."/>
            <person name="Simmons R."/>
            <person name="Seto K."/>
            <person name="Myers J."/>
            <person name="Bonds A."/>
            <person name="Quandt C.A."/>
            <person name="Barry K."/>
            <person name="Liu P."/>
            <person name="Grigoriev I."/>
            <person name="Longcore J.E."/>
            <person name="James T.Y."/>
        </authorList>
    </citation>
    <scope>NUCLEOTIDE SEQUENCE</scope>
    <source>
        <strain evidence="10">JEL0476</strain>
    </source>
</reference>
<name>A0AAD5TTW2_9FUNG</name>
<feature type="non-terminal residue" evidence="10">
    <location>
        <position position="305"/>
    </location>
</feature>
<proteinExistence type="inferred from homology"/>
<comment type="similarity">
    <text evidence="2">Belongs to the COG2 family.</text>
</comment>
<dbReference type="PANTHER" id="PTHR12961:SF0">
    <property type="entry name" value="CONSERVED OLIGOMERIC GOLGI COMPLEX SUBUNIT 2"/>
    <property type="match status" value="1"/>
</dbReference>
<evidence type="ECO:0000256" key="6">
    <source>
        <dbReference type="ARBA" id="ARBA00023034"/>
    </source>
</evidence>
<dbReference type="GO" id="GO:0017119">
    <property type="term" value="C:Golgi transport complex"/>
    <property type="evidence" value="ECO:0007669"/>
    <property type="project" value="TreeGrafter"/>
</dbReference>
<dbReference type="EMBL" id="JADGJW010001608">
    <property type="protein sequence ID" value="KAJ3202188.1"/>
    <property type="molecule type" value="Genomic_DNA"/>
</dbReference>